<proteinExistence type="inferred from homology"/>
<organism evidence="29">
    <name type="scientific">Menopon gallinae</name>
    <name type="common">poultry shaft louse</name>
    <dbReference type="NCBI Taxonomy" id="328185"/>
    <lineage>
        <taxon>Eukaryota</taxon>
        <taxon>Metazoa</taxon>
        <taxon>Ecdysozoa</taxon>
        <taxon>Arthropoda</taxon>
        <taxon>Hexapoda</taxon>
        <taxon>Insecta</taxon>
        <taxon>Pterygota</taxon>
        <taxon>Neoptera</taxon>
        <taxon>Paraneoptera</taxon>
        <taxon>Psocodea</taxon>
        <taxon>Troctomorpha</taxon>
        <taxon>Phthiraptera</taxon>
        <taxon>Amblycera</taxon>
        <taxon>Menoponidae</taxon>
        <taxon>Menopon</taxon>
    </lineage>
</organism>
<evidence type="ECO:0000256" key="24">
    <source>
        <dbReference type="SAM" id="MobiDB-lite"/>
    </source>
</evidence>
<dbReference type="PROSITE" id="PS00107">
    <property type="entry name" value="PROTEIN_KINASE_ATP"/>
    <property type="match status" value="1"/>
</dbReference>
<keyword evidence="12" id="KW-0418">Kinase</keyword>
<evidence type="ECO:0000256" key="23">
    <source>
        <dbReference type="PROSITE-ProRule" id="PRU10141"/>
    </source>
</evidence>
<evidence type="ECO:0000259" key="25">
    <source>
        <dbReference type="PROSITE" id="PS50004"/>
    </source>
</evidence>
<dbReference type="Gene3D" id="1.10.510.10">
    <property type="entry name" value="Transferase(Phosphotransferase) domain 1"/>
    <property type="match status" value="1"/>
</dbReference>
<dbReference type="SUPFAM" id="SSF57889">
    <property type="entry name" value="Cysteine-rich domain"/>
    <property type="match status" value="2"/>
</dbReference>
<dbReference type="FunFam" id="2.60.40.150:FF:000056">
    <property type="entry name" value="Protein kinase C epsilon"/>
    <property type="match status" value="1"/>
</dbReference>
<feature type="region of interest" description="Disordered" evidence="24">
    <location>
        <begin position="370"/>
        <end position="425"/>
    </location>
</feature>
<dbReference type="InterPro" id="IPR017441">
    <property type="entry name" value="Protein_kinase_ATP_BS"/>
</dbReference>
<dbReference type="FunFam" id="3.30.200.20:FF:000080">
    <property type="entry name" value="Protein kinase C"/>
    <property type="match status" value="1"/>
</dbReference>
<evidence type="ECO:0000256" key="12">
    <source>
        <dbReference type="ARBA" id="ARBA00022777"/>
    </source>
</evidence>
<evidence type="ECO:0000256" key="20">
    <source>
        <dbReference type="ARBA" id="ARBA00080536"/>
    </source>
</evidence>
<feature type="domain" description="Protein kinase" evidence="26">
    <location>
        <begin position="432"/>
        <end position="692"/>
    </location>
</feature>
<dbReference type="SMART" id="SM00133">
    <property type="entry name" value="S_TK_X"/>
    <property type="match status" value="1"/>
</dbReference>
<dbReference type="FunFam" id="3.30.60.20:FF:000024">
    <property type="entry name" value="Protein kinase C epsilon"/>
    <property type="match status" value="1"/>
</dbReference>
<dbReference type="InterPro" id="IPR000719">
    <property type="entry name" value="Prot_kinase_dom"/>
</dbReference>
<evidence type="ECO:0000256" key="19">
    <source>
        <dbReference type="ARBA" id="ARBA00075370"/>
    </source>
</evidence>
<name>A0AAW2HGS7_9NEOP</name>
<comment type="similarity">
    <text evidence="2">Belongs to the protein kinase superfamily. AGC Ser/Thr protein kinase family. PKC subfamily.</text>
</comment>
<keyword evidence="5" id="KW-0723">Serine/threonine-protein kinase</keyword>
<dbReference type="Gene3D" id="3.30.200.20">
    <property type="entry name" value="Phosphorylase Kinase, domain 1"/>
    <property type="match status" value="1"/>
</dbReference>
<comment type="subcellular location">
    <subcellularLocation>
        <location evidence="1">Cytoplasm</location>
    </subcellularLocation>
</comment>
<dbReference type="PROSITE" id="PS50004">
    <property type="entry name" value="C2"/>
    <property type="match status" value="1"/>
</dbReference>
<reference evidence="29" key="1">
    <citation type="journal article" date="2024" name="Gigascience">
        <title>Chromosome-level genome of the poultry shaft louse Menopon gallinae provides insight into the host-switching and adaptive evolution of parasitic lice.</title>
        <authorList>
            <person name="Xu Y."/>
            <person name="Ma L."/>
            <person name="Liu S."/>
            <person name="Liang Y."/>
            <person name="Liu Q."/>
            <person name="He Z."/>
            <person name="Tian L."/>
            <person name="Duan Y."/>
            <person name="Cai W."/>
            <person name="Li H."/>
            <person name="Song F."/>
        </authorList>
    </citation>
    <scope>NUCLEOTIDE SEQUENCE</scope>
    <source>
        <strain evidence="29">Cailab_2023a</strain>
    </source>
</reference>
<dbReference type="InterPro" id="IPR014376">
    <property type="entry name" value="Prot_kin_PKC_delta"/>
</dbReference>
<dbReference type="InterPro" id="IPR020454">
    <property type="entry name" value="DAG/PE-bd"/>
</dbReference>
<dbReference type="InterPro" id="IPR017892">
    <property type="entry name" value="Pkinase_C"/>
</dbReference>
<evidence type="ECO:0000256" key="17">
    <source>
        <dbReference type="ARBA" id="ARBA00047470"/>
    </source>
</evidence>
<dbReference type="PRINTS" id="PR00008">
    <property type="entry name" value="DAGPEDOMAIN"/>
</dbReference>
<dbReference type="SUPFAM" id="SSF56112">
    <property type="entry name" value="Protein kinase-like (PK-like)"/>
    <property type="match status" value="1"/>
</dbReference>
<dbReference type="Pfam" id="PF00130">
    <property type="entry name" value="C1_1"/>
    <property type="match status" value="2"/>
</dbReference>
<keyword evidence="7" id="KW-0808">Transferase</keyword>
<feature type="domain" description="Phorbol-ester/DAG-type" evidence="27">
    <location>
        <begin position="305"/>
        <end position="355"/>
    </location>
</feature>
<evidence type="ECO:0000256" key="14">
    <source>
        <dbReference type="ARBA" id="ARBA00022833"/>
    </source>
</evidence>
<feature type="region of interest" description="Disordered" evidence="24">
    <location>
        <begin position="128"/>
        <end position="150"/>
    </location>
</feature>
<dbReference type="InterPro" id="IPR011009">
    <property type="entry name" value="Kinase-like_dom_sf"/>
</dbReference>
<dbReference type="EC" id="2.7.11.13" evidence="3"/>
<evidence type="ECO:0000256" key="22">
    <source>
        <dbReference type="PIRSR" id="PIRSR000551-51"/>
    </source>
</evidence>
<evidence type="ECO:0000256" key="10">
    <source>
        <dbReference type="ARBA" id="ARBA00022741"/>
    </source>
</evidence>
<dbReference type="GO" id="GO:0005524">
    <property type="term" value="F:ATP binding"/>
    <property type="evidence" value="ECO:0007669"/>
    <property type="project" value="UniProtKB-UniRule"/>
</dbReference>
<keyword evidence="6" id="KW-0597">Phosphoprotein</keyword>
<feature type="domain" description="AGC-kinase C-terminal" evidence="28">
    <location>
        <begin position="693"/>
        <end position="764"/>
    </location>
</feature>
<keyword evidence="4" id="KW-0963">Cytoplasm</keyword>
<dbReference type="SMART" id="SM00220">
    <property type="entry name" value="S_TKc"/>
    <property type="match status" value="1"/>
</dbReference>
<dbReference type="FunFam" id="3.30.60.20:FF:000003">
    <property type="entry name" value="Protein kinase C delta"/>
    <property type="match status" value="1"/>
</dbReference>
<gene>
    <name evidence="29" type="ORF">PYX00_006934</name>
</gene>
<dbReference type="GO" id="GO:0008270">
    <property type="term" value="F:zinc ion binding"/>
    <property type="evidence" value="ECO:0007669"/>
    <property type="project" value="UniProtKB-KW"/>
</dbReference>
<feature type="compositionally biased region" description="Basic and acidic residues" evidence="24">
    <location>
        <begin position="408"/>
        <end position="425"/>
    </location>
</feature>
<dbReference type="EMBL" id="JARGDH010000004">
    <property type="protein sequence ID" value="KAL0269099.1"/>
    <property type="molecule type" value="Genomic_DNA"/>
</dbReference>
<dbReference type="SMART" id="SM00109">
    <property type="entry name" value="C1"/>
    <property type="match status" value="2"/>
</dbReference>
<evidence type="ECO:0000259" key="28">
    <source>
        <dbReference type="PROSITE" id="PS51285"/>
    </source>
</evidence>
<evidence type="ECO:0000259" key="26">
    <source>
        <dbReference type="PROSITE" id="PS50011"/>
    </source>
</evidence>
<evidence type="ECO:0000256" key="1">
    <source>
        <dbReference type="ARBA" id="ARBA00004496"/>
    </source>
</evidence>
<dbReference type="GO" id="GO:0030154">
    <property type="term" value="P:cell differentiation"/>
    <property type="evidence" value="ECO:0007669"/>
    <property type="project" value="UniProtKB-KW"/>
</dbReference>
<keyword evidence="14" id="KW-0862">Zinc</keyword>
<feature type="compositionally biased region" description="Polar residues" evidence="24">
    <location>
        <begin position="128"/>
        <end position="140"/>
    </location>
</feature>
<feature type="domain" description="Phorbol-ester/DAG-type" evidence="27">
    <location>
        <begin position="167"/>
        <end position="218"/>
    </location>
</feature>
<sequence>MFTGTVRVKICEACGLKPTDIQKRHNSNPPIDPYVAIDVDQNHLDRSSSKSRTSDPVWNEHFVHNVQDAMNLGLTVFHDAAIPPDDFVANCNIAFEDLLQRDQDAGDFWVDLEPQGKLKVRIDLKWSPQDSQSGAGSASNKPKVFKERQGFNRRRGAMRRRVHQVNGHKFMATYLRQPTFCSHCRDFIWGLLGKQGYQCQVCTCVVHKRCHQSVVTKCPGMKDTLQDEYFSNPHQLNYLQVCCPSSDEEEVEEFHSCRSFNSNNSYFLSTTSSSSSSSSVSRQASNRSKKDSEFEITQRFNVNMPHRFVVHNYKRFTFCDHCGSLLYGLIRQGLKCEACDMNVHKRCQKNVANNCGLNTKQLAEIMSKIGIDPHKPSKPKTMQSSDSSGLSIPSQQNSEKNSEALPGVDDKPTEQPVKEPEPETEKISLDDFHFIKVLGKGSFGKVMLAEKKGSDEVYAIKVLKKDVILQDDDVDCTMTEKRILMLAAKHPFLTALHSCFQTKDRLFFVMEYVNGGDLMFQIQRARKFDEPRARFYAAEVTLALQFLHRHGIIYRDLKLDNILLDNEGHCKLADFGMCKEGIIDGATTTTFCGTPDYIAPEILQELEYGPSVDWWALGVLMYEMMAGQPPFEADNEDDLFESILHDDVLYPVWLSKEAVSILKGFMTKNPGKRLGCVASQGGEAAIRNHSFFKEISWDALEARRVKPPFKPKIKSKRDALNFDAEFTKEEPGLTPTNSDVVRDINQDEFKGFSVVNQDFNPTHFLN</sequence>
<dbReference type="InterPro" id="IPR046349">
    <property type="entry name" value="C1-like_sf"/>
</dbReference>
<comment type="caution">
    <text evidence="29">The sequence shown here is derived from an EMBL/GenBank/DDBJ whole genome shotgun (WGS) entry which is preliminary data.</text>
</comment>
<feature type="region of interest" description="Disordered" evidence="24">
    <location>
        <begin position="271"/>
        <end position="292"/>
    </location>
</feature>
<dbReference type="InterPro" id="IPR035892">
    <property type="entry name" value="C2_domain_sf"/>
</dbReference>
<evidence type="ECO:0000256" key="21">
    <source>
        <dbReference type="PIRSR" id="PIRSR000551-50"/>
    </source>
</evidence>
<comment type="catalytic activity">
    <reaction evidence="17">
        <text>L-seryl-[protein] + ATP = O-phospho-L-seryl-[protein] + ADP + H(+)</text>
        <dbReference type="Rhea" id="RHEA:17989"/>
        <dbReference type="Rhea" id="RHEA-COMP:9863"/>
        <dbReference type="Rhea" id="RHEA-COMP:11604"/>
        <dbReference type="ChEBI" id="CHEBI:15378"/>
        <dbReference type="ChEBI" id="CHEBI:29999"/>
        <dbReference type="ChEBI" id="CHEBI:30616"/>
        <dbReference type="ChEBI" id="CHEBI:83421"/>
        <dbReference type="ChEBI" id="CHEBI:456216"/>
        <dbReference type="EC" id="2.7.11.13"/>
    </reaction>
</comment>
<evidence type="ECO:0000256" key="9">
    <source>
        <dbReference type="ARBA" id="ARBA00022737"/>
    </source>
</evidence>
<keyword evidence="15 22" id="KW-0067">ATP-binding</keyword>
<evidence type="ECO:0000256" key="4">
    <source>
        <dbReference type="ARBA" id="ARBA00022490"/>
    </source>
</evidence>
<dbReference type="InterPro" id="IPR000961">
    <property type="entry name" value="AGC-kinase_C"/>
</dbReference>
<keyword evidence="9" id="KW-0677">Repeat</keyword>
<evidence type="ECO:0000256" key="16">
    <source>
        <dbReference type="ARBA" id="ARBA00047272"/>
    </source>
</evidence>
<evidence type="ECO:0000256" key="5">
    <source>
        <dbReference type="ARBA" id="ARBA00022527"/>
    </source>
</evidence>
<dbReference type="SUPFAM" id="SSF49562">
    <property type="entry name" value="C2 domain (Calcium/lipid-binding domain, CaLB)"/>
    <property type="match status" value="1"/>
</dbReference>
<feature type="active site" description="Proton acceptor" evidence="21">
    <location>
        <position position="556"/>
    </location>
</feature>
<dbReference type="CDD" id="cd20835">
    <property type="entry name" value="C1_nPKC_epsilon-like_rpt1"/>
    <property type="match status" value="1"/>
</dbReference>
<dbReference type="Gene3D" id="2.60.40.150">
    <property type="entry name" value="C2 domain"/>
    <property type="match status" value="1"/>
</dbReference>
<dbReference type="PROSITE" id="PS00108">
    <property type="entry name" value="PROTEIN_KINASE_ST"/>
    <property type="match status" value="1"/>
</dbReference>
<evidence type="ECO:0000256" key="15">
    <source>
        <dbReference type="ARBA" id="ARBA00022840"/>
    </source>
</evidence>
<dbReference type="AlphaFoldDB" id="A0AAW2HGS7"/>
<evidence type="ECO:0000256" key="2">
    <source>
        <dbReference type="ARBA" id="ARBA00005490"/>
    </source>
</evidence>
<dbReference type="Pfam" id="PF00168">
    <property type="entry name" value="C2"/>
    <property type="match status" value="1"/>
</dbReference>
<dbReference type="GO" id="GO:0004697">
    <property type="term" value="F:diacylglycerol-dependent serine/threonine kinase activity"/>
    <property type="evidence" value="ECO:0007669"/>
    <property type="project" value="UniProtKB-EC"/>
</dbReference>
<dbReference type="CDD" id="cd04014">
    <property type="entry name" value="C2_PKC_epsilon"/>
    <property type="match status" value="1"/>
</dbReference>
<evidence type="ECO:0000256" key="18">
    <source>
        <dbReference type="ARBA" id="ARBA00072118"/>
    </source>
</evidence>
<dbReference type="CDD" id="cd05591">
    <property type="entry name" value="STKc_nPKC_epsilon"/>
    <property type="match status" value="1"/>
</dbReference>
<dbReference type="Gene3D" id="3.30.60.20">
    <property type="match status" value="2"/>
</dbReference>
<dbReference type="PANTHER" id="PTHR24351">
    <property type="entry name" value="RIBOSOMAL PROTEIN S6 KINASE"/>
    <property type="match status" value="1"/>
</dbReference>
<dbReference type="CDD" id="cd20838">
    <property type="entry name" value="C1_nPKC_epsilon-like_rpt2"/>
    <property type="match status" value="1"/>
</dbReference>
<feature type="compositionally biased region" description="Polar residues" evidence="24">
    <location>
        <begin position="380"/>
        <end position="399"/>
    </location>
</feature>
<dbReference type="SMART" id="SM00239">
    <property type="entry name" value="C2"/>
    <property type="match status" value="1"/>
</dbReference>
<feature type="compositionally biased region" description="Low complexity" evidence="24">
    <location>
        <begin position="271"/>
        <end position="286"/>
    </location>
</feature>
<dbReference type="PIRSF" id="PIRSF000551">
    <property type="entry name" value="PKC_delta"/>
    <property type="match status" value="1"/>
</dbReference>
<dbReference type="Pfam" id="PF00433">
    <property type="entry name" value="Pkinase_C"/>
    <property type="match status" value="1"/>
</dbReference>
<comment type="catalytic activity">
    <reaction evidence="16">
        <text>L-threonyl-[protein] + ATP = O-phospho-L-threonyl-[protein] + ADP + H(+)</text>
        <dbReference type="Rhea" id="RHEA:46608"/>
        <dbReference type="Rhea" id="RHEA-COMP:11060"/>
        <dbReference type="Rhea" id="RHEA-COMP:11605"/>
        <dbReference type="ChEBI" id="CHEBI:15378"/>
        <dbReference type="ChEBI" id="CHEBI:30013"/>
        <dbReference type="ChEBI" id="CHEBI:30616"/>
        <dbReference type="ChEBI" id="CHEBI:61977"/>
        <dbReference type="ChEBI" id="CHEBI:456216"/>
        <dbReference type="EC" id="2.7.11.13"/>
    </reaction>
</comment>
<dbReference type="InterPro" id="IPR034669">
    <property type="entry name" value="nPKC_epsilon"/>
</dbReference>
<accession>A0AAW2HGS7</accession>
<evidence type="ECO:0000259" key="27">
    <source>
        <dbReference type="PROSITE" id="PS50081"/>
    </source>
</evidence>
<feature type="domain" description="C2" evidence="25">
    <location>
        <begin position="1"/>
        <end position="110"/>
    </location>
</feature>
<feature type="binding site" evidence="22 23">
    <location>
        <position position="461"/>
    </location>
    <ligand>
        <name>ATP</name>
        <dbReference type="ChEBI" id="CHEBI:30616"/>
    </ligand>
</feature>
<evidence type="ECO:0000256" key="7">
    <source>
        <dbReference type="ARBA" id="ARBA00022679"/>
    </source>
</evidence>
<dbReference type="PROSITE" id="PS50081">
    <property type="entry name" value="ZF_DAG_PE_2"/>
    <property type="match status" value="2"/>
</dbReference>
<dbReference type="InterPro" id="IPR008271">
    <property type="entry name" value="Ser/Thr_kinase_AS"/>
</dbReference>
<dbReference type="FunFam" id="1.10.510.10:FF:000126">
    <property type="entry name" value="Protein kinase C epsilon"/>
    <property type="match status" value="1"/>
</dbReference>
<dbReference type="GO" id="GO:0005737">
    <property type="term" value="C:cytoplasm"/>
    <property type="evidence" value="ECO:0007669"/>
    <property type="project" value="UniProtKB-SubCell"/>
</dbReference>
<evidence type="ECO:0000256" key="11">
    <source>
        <dbReference type="ARBA" id="ARBA00022771"/>
    </source>
</evidence>
<protein>
    <recommendedName>
        <fullName evidence="18">Protein kinase C eta type</fullName>
        <ecNumber evidence="3">2.7.11.13</ecNumber>
    </recommendedName>
    <alternativeName>
        <fullName evidence="19">PKC-L</fullName>
    </alternativeName>
    <alternativeName>
        <fullName evidence="20">nPKC-eta</fullName>
    </alternativeName>
</protein>
<evidence type="ECO:0000256" key="13">
    <source>
        <dbReference type="ARBA" id="ARBA00022782"/>
    </source>
</evidence>
<dbReference type="PROSITE" id="PS00479">
    <property type="entry name" value="ZF_DAG_PE_1"/>
    <property type="match status" value="2"/>
</dbReference>
<evidence type="ECO:0000313" key="29">
    <source>
        <dbReference type="EMBL" id="KAL0269099.1"/>
    </source>
</evidence>
<dbReference type="Pfam" id="PF00069">
    <property type="entry name" value="Pkinase"/>
    <property type="match status" value="1"/>
</dbReference>
<keyword evidence="10 22" id="KW-0547">Nucleotide-binding</keyword>
<evidence type="ECO:0000256" key="3">
    <source>
        <dbReference type="ARBA" id="ARBA00012429"/>
    </source>
</evidence>
<dbReference type="PROSITE" id="PS51285">
    <property type="entry name" value="AGC_KINASE_CTER"/>
    <property type="match status" value="1"/>
</dbReference>
<dbReference type="PROSITE" id="PS50011">
    <property type="entry name" value="PROTEIN_KINASE_DOM"/>
    <property type="match status" value="1"/>
</dbReference>
<keyword evidence="11" id="KW-0863">Zinc-finger</keyword>
<dbReference type="InterPro" id="IPR000008">
    <property type="entry name" value="C2_dom"/>
</dbReference>
<feature type="binding site" evidence="22">
    <location>
        <begin position="438"/>
        <end position="446"/>
    </location>
    <ligand>
        <name>ATP</name>
        <dbReference type="ChEBI" id="CHEBI:30616"/>
    </ligand>
</feature>
<evidence type="ECO:0000256" key="8">
    <source>
        <dbReference type="ARBA" id="ARBA00022723"/>
    </source>
</evidence>
<keyword evidence="8" id="KW-0479">Metal-binding</keyword>
<dbReference type="InterPro" id="IPR002219">
    <property type="entry name" value="PKC_DAG/PE"/>
</dbReference>
<keyword evidence="13" id="KW-0221">Differentiation</keyword>
<evidence type="ECO:0000256" key="6">
    <source>
        <dbReference type="ARBA" id="ARBA00022553"/>
    </source>
</evidence>